<evidence type="ECO:0000313" key="4">
    <source>
        <dbReference type="EMBL" id="KAH9417353.1"/>
    </source>
</evidence>
<comment type="caution">
    <text evidence="4">The sequence shown here is derived from an EMBL/GenBank/DDBJ whole genome shotgun (WGS) entry which is preliminary data.</text>
</comment>
<keyword evidence="2" id="KW-0812">Transmembrane</keyword>
<feature type="compositionally biased region" description="Polar residues" evidence="1">
    <location>
        <begin position="750"/>
        <end position="765"/>
    </location>
</feature>
<feature type="region of interest" description="Disordered" evidence="1">
    <location>
        <begin position="750"/>
        <end position="819"/>
    </location>
</feature>
<dbReference type="Proteomes" id="UP000887458">
    <property type="component" value="Unassembled WGS sequence"/>
</dbReference>
<evidence type="ECO:0000256" key="2">
    <source>
        <dbReference type="SAM" id="Phobius"/>
    </source>
</evidence>
<feature type="transmembrane region" description="Helical" evidence="2">
    <location>
        <begin position="695"/>
        <end position="723"/>
    </location>
</feature>
<evidence type="ECO:0000256" key="1">
    <source>
        <dbReference type="SAM" id="MobiDB-lite"/>
    </source>
</evidence>
<feature type="signal peptide" evidence="3">
    <location>
        <begin position="1"/>
        <end position="18"/>
    </location>
</feature>
<keyword evidence="2" id="KW-0472">Membrane</keyword>
<organism evidence="4 5">
    <name type="scientific">Dermatophagoides pteronyssinus</name>
    <name type="common">European house dust mite</name>
    <dbReference type="NCBI Taxonomy" id="6956"/>
    <lineage>
        <taxon>Eukaryota</taxon>
        <taxon>Metazoa</taxon>
        <taxon>Ecdysozoa</taxon>
        <taxon>Arthropoda</taxon>
        <taxon>Chelicerata</taxon>
        <taxon>Arachnida</taxon>
        <taxon>Acari</taxon>
        <taxon>Acariformes</taxon>
        <taxon>Sarcoptiformes</taxon>
        <taxon>Astigmata</taxon>
        <taxon>Psoroptidia</taxon>
        <taxon>Analgoidea</taxon>
        <taxon>Pyroglyphidae</taxon>
        <taxon>Dermatophagoidinae</taxon>
        <taxon>Dermatophagoides</taxon>
    </lineage>
</organism>
<evidence type="ECO:0000313" key="5">
    <source>
        <dbReference type="Proteomes" id="UP000887458"/>
    </source>
</evidence>
<feature type="chain" id="PRO_5046108964" evidence="3">
    <location>
        <begin position="19"/>
        <end position="819"/>
    </location>
</feature>
<gene>
    <name evidence="4" type="ORF">DERP_007351</name>
</gene>
<keyword evidence="3" id="KW-0732">Signal</keyword>
<name>A0ABQ8J438_DERPT</name>
<feature type="compositionally biased region" description="Low complexity" evidence="1">
    <location>
        <begin position="770"/>
        <end position="784"/>
    </location>
</feature>
<keyword evidence="2" id="KW-1133">Transmembrane helix</keyword>
<evidence type="ECO:0000256" key="3">
    <source>
        <dbReference type="SAM" id="SignalP"/>
    </source>
</evidence>
<protein>
    <submittedName>
        <fullName evidence="4">Uncharacterized protein</fullName>
    </submittedName>
</protein>
<accession>A0ABQ8J438</accession>
<proteinExistence type="predicted"/>
<dbReference type="EMBL" id="NJHN03000077">
    <property type="protein sequence ID" value="KAH9417353.1"/>
    <property type="molecule type" value="Genomic_DNA"/>
</dbReference>
<feature type="compositionally biased region" description="Polar residues" evidence="1">
    <location>
        <begin position="785"/>
        <end position="799"/>
    </location>
</feature>
<reference evidence="4 5" key="2">
    <citation type="journal article" date="2022" name="Mol. Biol. Evol.">
        <title>Comparative Genomics Reveals Insights into the Divergent Evolution of Astigmatic Mites and Household Pest Adaptations.</title>
        <authorList>
            <person name="Xiong Q."/>
            <person name="Wan A.T."/>
            <person name="Liu X."/>
            <person name="Fung C.S."/>
            <person name="Xiao X."/>
            <person name="Malainual N."/>
            <person name="Hou J."/>
            <person name="Wang L."/>
            <person name="Wang M."/>
            <person name="Yang K.Y."/>
            <person name="Cui Y."/>
            <person name="Leung E.L."/>
            <person name="Nong W."/>
            <person name="Shin S.K."/>
            <person name="Au S.W."/>
            <person name="Jeong K.Y."/>
            <person name="Chew F.T."/>
            <person name="Hui J.H."/>
            <person name="Leung T.F."/>
            <person name="Tungtrongchitr A."/>
            <person name="Zhong N."/>
            <person name="Liu Z."/>
            <person name="Tsui S.K."/>
        </authorList>
    </citation>
    <scope>NUCLEOTIDE SEQUENCE [LARGE SCALE GENOMIC DNA]</scope>
    <source>
        <strain evidence="4">Derp</strain>
    </source>
</reference>
<keyword evidence="5" id="KW-1185">Reference proteome</keyword>
<sequence length="819" mass="94515">MFIIIILILLLKINLSLLQSMNIDCTLPGLTLNDTFSLGIVDDSIIQYNYDDSISTYSLQYSDHLFRLINGRLSKIEQIFPVLIDDDHFNDLLKKIQHKNQLSFAVQQSLMEPLYIYHLLFDQTHQIILQSSTGNNYYFVDEQIPNEEYDVKKLIPIWSADMDMNIVLNQINYLMLMIDEKHGQTFVFDSIYLQRKPYGLICFVPNTHHSKLMFISYVDKDTKCESTIKLIDQIDFAFLTKQTLYLVSIQQQNVYQISQSLFYFVNTEKDMQMKPIKDVFSCHADQHSEHIDTSQSSQSSKKRITKPDLNLNQPWYQFIIKYKLIIIDRKDRKGSSRTSRTTQKEKSTVLSSSKISSEINDSSLSSGTQELSSIIVTIVVINIIDLRSVLASNCHESGQTLEDTISLGIFYQEIWQFTKSHSIIRYPYFHERHSSGRKQRLYLSDGQVDSFEKRYDQLWKDSHFQTSLSNDRTMKHFFLALQKTDYGHPFMTIHIVDNQKHHVLFQDINQTNVYDFSSLTEDVPSDTVVIPIWTTDFFSDTTAGQGHLNYLMIAVHNRKTYAYTVFFLKERKFGQLCFHTDSYNTLIRLQHTNDDQNCGQTANIFSTIRYGFIVNDFIFLVTANASNVYLFDISVFFTWNLEKKFYTKKLSEIIFCEKRPEGAEDYILTPPSNDDTKRIWKPSDFPDNPDDKKPMALIILGVISIITILIIIGVVIYGSLFVYPKQKNKKEANKTSSTTKSMDDRLTAGQLSSDISEQPSTQPSQRARKSTTSTMSTKSSRITSNLSGKSPMTSKSKASTIKRKSSSPGKRSSRVMSNN</sequence>
<reference evidence="4 5" key="1">
    <citation type="journal article" date="2018" name="J. Allergy Clin. Immunol.">
        <title>High-quality assembly of Dermatophagoides pteronyssinus genome and transcriptome reveals a wide range of novel allergens.</title>
        <authorList>
            <person name="Liu X.Y."/>
            <person name="Yang K.Y."/>
            <person name="Wang M.Q."/>
            <person name="Kwok J.S."/>
            <person name="Zeng X."/>
            <person name="Yang Z."/>
            <person name="Xiao X.J."/>
            <person name="Lau C.P."/>
            <person name="Li Y."/>
            <person name="Huang Z.M."/>
            <person name="Ba J.G."/>
            <person name="Yim A.K."/>
            <person name="Ouyang C.Y."/>
            <person name="Ngai S.M."/>
            <person name="Chan T.F."/>
            <person name="Leung E.L."/>
            <person name="Liu L."/>
            <person name="Liu Z.G."/>
            <person name="Tsui S.K."/>
        </authorList>
    </citation>
    <scope>NUCLEOTIDE SEQUENCE [LARGE SCALE GENOMIC DNA]</scope>
    <source>
        <strain evidence="4">Derp</strain>
    </source>
</reference>